<organism evidence="3 4">
    <name type="scientific">Diplodia seriata</name>
    <dbReference type="NCBI Taxonomy" id="420778"/>
    <lineage>
        <taxon>Eukaryota</taxon>
        <taxon>Fungi</taxon>
        <taxon>Dikarya</taxon>
        <taxon>Ascomycota</taxon>
        <taxon>Pezizomycotina</taxon>
        <taxon>Dothideomycetes</taxon>
        <taxon>Dothideomycetes incertae sedis</taxon>
        <taxon>Botryosphaeriales</taxon>
        <taxon>Botryosphaeriaceae</taxon>
        <taxon>Diplodia</taxon>
    </lineage>
</organism>
<dbReference type="PANTHER" id="PTHR33365:SF4">
    <property type="entry name" value="CYCLOCHLOROTINE BIOSYNTHESIS PROTEIN O"/>
    <property type="match status" value="1"/>
</dbReference>
<proteinExistence type="inferred from homology"/>
<dbReference type="OrthoDB" id="3687641at2759"/>
<dbReference type="Proteomes" id="UP000190776">
    <property type="component" value="Unassembled WGS sequence"/>
</dbReference>
<evidence type="ECO:0000313" key="4">
    <source>
        <dbReference type="Proteomes" id="UP000190776"/>
    </source>
</evidence>
<name>A0A1S8BKP3_9PEZI</name>
<dbReference type="AlphaFoldDB" id="A0A1S8BKP3"/>
<accession>A0A1S8BKP3</accession>
<dbReference type="PANTHER" id="PTHR33365">
    <property type="entry name" value="YALI0B05434P"/>
    <property type="match status" value="1"/>
</dbReference>
<comment type="pathway">
    <text evidence="1">Mycotoxin biosynthesis.</text>
</comment>
<sequence length="289" mass="32612">MTAFERAAERMKAALKQPYQSLQQEEMAVEQKEEHLGRKQGLNPCKVAIACLAVFSWSIVVFEAGTWYPGAETCAVRTSTWCKYFSLLIMEKRRFLTGSPSAPAQHLIRYAPQAITGSFYQKSPFRGAGDDVDQAWDDVWMLGGVPLRIEESKLGELGKDADRNWTRIPEAMGGGIAGYPEVFHQLHCLNVLRMASYPDHYSNNTFFVDHPAHVVRGHMDHCIEILRMQLQCSAEMAPILTEDGLPGHEFPTADFNVVHMCRNFDDLKEWTRSHILHGAGNWDIPGHGH</sequence>
<dbReference type="STRING" id="420778.A0A1S8BKP3"/>
<gene>
    <name evidence="3" type="ORF">BK809_0002824</name>
</gene>
<dbReference type="Pfam" id="PF11807">
    <property type="entry name" value="UstYa"/>
    <property type="match status" value="1"/>
</dbReference>
<dbReference type="EMBL" id="MSZU01000075">
    <property type="protein sequence ID" value="OMP88067.1"/>
    <property type="molecule type" value="Genomic_DNA"/>
</dbReference>
<evidence type="ECO:0000313" key="3">
    <source>
        <dbReference type="EMBL" id="OMP88067.1"/>
    </source>
</evidence>
<comment type="caution">
    <text evidence="3">The sequence shown here is derived from an EMBL/GenBank/DDBJ whole genome shotgun (WGS) entry which is preliminary data.</text>
</comment>
<comment type="similarity">
    <text evidence="2">Belongs to the ustYa family.</text>
</comment>
<evidence type="ECO:0000256" key="2">
    <source>
        <dbReference type="ARBA" id="ARBA00035112"/>
    </source>
</evidence>
<evidence type="ECO:0000256" key="1">
    <source>
        <dbReference type="ARBA" id="ARBA00004685"/>
    </source>
</evidence>
<reference evidence="3 4" key="1">
    <citation type="submission" date="2017-01" db="EMBL/GenBank/DDBJ databases">
        <title>Draft genome sequence of Diplodia seriata F98.1, a fungal species involved in grapevine trunk diseases.</title>
        <authorList>
            <person name="Robert-Siegwald G."/>
            <person name="Vallet J."/>
            <person name="Abou-Mansour E."/>
            <person name="Xu J."/>
            <person name="Rey P."/>
            <person name="Bertsch C."/>
            <person name="Rego C."/>
            <person name="Larignon P."/>
            <person name="Fontaine F."/>
            <person name="Lebrun M.-H."/>
        </authorList>
    </citation>
    <scope>NUCLEOTIDE SEQUENCE [LARGE SCALE GENOMIC DNA]</scope>
    <source>
        <strain evidence="3 4">F98.1</strain>
    </source>
</reference>
<dbReference type="InterPro" id="IPR021765">
    <property type="entry name" value="UstYa-like"/>
</dbReference>
<dbReference type="GO" id="GO:0043386">
    <property type="term" value="P:mycotoxin biosynthetic process"/>
    <property type="evidence" value="ECO:0007669"/>
    <property type="project" value="InterPro"/>
</dbReference>
<evidence type="ECO:0008006" key="5">
    <source>
        <dbReference type="Google" id="ProtNLM"/>
    </source>
</evidence>
<protein>
    <recommendedName>
        <fullName evidence="5">Tat pathway signal sequence</fullName>
    </recommendedName>
</protein>